<dbReference type="EMBL" id="JAAVLN010000002">
    <property type="protein sequence ID" value="NKC04449.1"/>
    <property type="molecule type" value="Genomic_DNA"/>
</dbReference>
<keyword evidence="3" id="KW-1185">Reference proteome</keyword>
<keyword evidence="1" id="KW-0812">Transmembrane</keyword>
<keyword evidence="1" id="KW-1133">Transmembrane helix</keyword>
<feature type="transmembrane region" description="Helical" evidence="1">
    <location>
        <begin position="28"/>
        <end position="50"/>
    </location>
</feature>
<evidence type="ECO:0000313" key="3">
    <source>
        <dbReference type="Proteomes" id="UP000704467"/>
    </source>
</evidence>
<organism evidence="2 3">
    <name type="scientific">Brucella haematophila</name>
    <dbReference type="NCBI Taxonomy" id="419474"/>
    <lineage>
        <taxon>Bacteria</taxon>
        <taxon>Pseudomonadati</taxon>
        <taxon>Pseudomonadota</taxon>
        <taxon>Alphaproteobacteria</taxon>
        <taxon>Hyphomicrobiales</taxon>
        <taxon>Brucellaceae</taxon>
        <taxon>Brucella/Ochrobactrum group</taxon>
        <taxon>Brucella</taxon>
    </lineage>
</organism>
<protein>
    <submittedName>
        <fullName evidence="2">Uncharacterized protein</fullName>
    </submittedName>
</protein>
<evidence type="ECO:0000256" key="1">
    <source>
        <dbReference type="SAM" id="Phobius"/>
    </source>
</evidence>
<gene>
    <name evidence="2" type="ORF">HED55_18100</name>
</gene>
<sequence length="75" mass="8038">MSAYGYWDLLATVAKNVQFGGYYNQSMLMPYALLIIGGIASLASLPLIIIGRDFEGFATGVDGAKSASRVKEPTF</sequence>
<dbReference type="Proteomes" id="UP000704467">
    <property type="component" value="Unassembled WGS sequence"/>
</dbReference>
<keyword evidence="1" id="KW-0472">Membrane</keyword>
<reference evidence="2 3" key="1">
    <citation type="submission" date="2020-03" db="EMBL/GenBank/DDBJ databases">
        <title>Whole genome sequencing of clinical and environmental type strains of Ochrobactrum.</title>
        <authorList>
            <person name="Dharne M."/>
        </authorList>
    </citation>
    <scope>NUCLEOTIDE SEQUENCE [LARGE SCALE GENOMIC DNA]</scope>
    <source>
        <strain evidence="2 3">CIP 109452</strain>
    </source>
</reference>
<proteinExistence type="predicted"/>
<name>A0ABX1DND4_9HYPH</name>
<evidence type="ECO:0000313" key="2">
    <source>
        <dbReference type="EMBL" id="NKC04449.1"/>
    </source>
</evidence>
<comment type="caution">
    <text evidence="2">The sequence shown here is derived from an EMBL/GenBank/DDBJ whole genome shotgun (WGS) entry which is preliminary data.</text>
</comment>
<accession>A0ABX1DND4</accession>